<protein>
    <submittedName>
        <fullName evidence="1">Uncharacterized protein</fullName>
    </submittedName>
</protein>
<proteinExistence type="predicted"/>
<organism evidence="1 2">
    <name type="scientific">Actinomadura bangladeshensis</name>
    <dbReference type="NCBI Taxonomy" id="453573"/>
    <lineage>
        <taxon>Bacteria</taxon>
        <taxon>Bacillati</taxon>
        <taxon>Actinomycetota</taxon>
        <taxon>Actinomycetes</taxon>
        <taxon>Streptosporangiales</taxon>
        <taxon>Thermomonosporaceae</taxon>
        <taxon>Actinomadura</taxon>
    </lineage>
</organism>
<evidence type="ECO:0000313" key="1">
    <source>
        <dbReference type="EMBL" id="NEA26229.1"/>
    </source>
</evidence>
<sequence>MTITNGRRPFLAALDAAVRKYGGMSSGIVPRDGTPVLYVINTESPGRFTEISLDFIRGAWVFTWAPTGDTISAAGDPATAAHTIARAVGAHTGLRP</sequence>
<evidence type="ECO:0000313" key="2">
    <source>
        <dbReference type="Proteomes" id="UP000475532"/>
    </source>
</evidence>
<comment type="caution">
    <text evidence="1">The sequence shown here is derived from an EMBL/GenBank/DDBJ whole genome shotgun (WGS) entry which is preliminary data.</text>
</comment>
<reference evidence="1 2" key="1">
    <citation type="submission" date="2020-01" db="EMBL/GenBank/DDBJ databases">
        <title>Insect and environment-associated Actinomycetes.</title>
        <authorList>
            <person name="Currrie C."/>
            <person name="Chevrette M."/>
            <person name="Carlson C."/>
            <person name="Stubbendieck R."/>
            <person name="Wendt-Pienkowski E."/>
        </authorList>
    </citation>
    <scope>NUCLEOTIDE SEQUENCE [LARGE SCALE GENOMIC DNA]</scope>
    <source>
        <strain evidence="1 2">SID10258</strain>
    </source>
</reference>
<dbReference type="EMBL" id="JAAGLI010000736">
    <property type="protein sequence ID" value="NEA26229.1"/>
    <property type="molecule type" value="Genomic_DNA"/>
</dbReference>
<accession>A0A6L9QL24</accession>
<dbReference type="AlphaFoldDB" id="A0A6L9QL24"/>
<name>A0A6L9QL24_9ACTN</name>
<dbReference type="Proteomes" id="UP000475532">
    <property type="component" value="Unassembled WGS sequence"/>
</dbReference>
<gene>
    <name evidence="1" type="ORF">G3I70_27590</name>
</gene>